<dbReference type="EMBL" id="CP020472">
    <property type="protein sequence ID" value="ARD24283.1"/>
    <property type="molecule type" value="Genomic_DNA"/>
</dbReference>
<dbReference type="Proteomes" id="UP000191820">
    <property type="component" value="Chromosome"/>
</dbReference>
<reference evidence="5 6" key="1">
    <citation type="submission" date="2017-03" db="EMBL/GenBank/DDBJ databases">
        <title>Genome sequencing of Shewanella japonica KCTC 22435.</title>
        <authorList>
            <person name="Kim K.M."/>
        </authorList>
    </citation>
    <scope>NUCLEOTIDE SEQUENCE [LARGE SCALE GENOMIC DNA]</scope>
    <source>
        <strain evidence="5 6">KCTC 22435</strain>
    </source>
</reference>
<dbReference type="InterPro" id="IPR005950">
    <property type="entry name" value="ModA"/>
</dbReference>
<accession>A0ABN4YKZ7</accession>
<feature type="region of interest" description="Disordered" evidence="4">
    <location>
        <begin position="271"/>
        <end position="291"/>
    </location>
</feature>
<dbReference type="Gene3D" id="3.40.190.10">
    <property type="entry name" value="Periplasmic binding protein-like II"/>
    <property type="match status" value="2"/>
</dbReference>
<keyword evidence="2" id="KW-0479">Metal-binding</keyword>
<evidence type="ECO:0000313" key="5">
    <source>
        <dbReference type="EMBL" id="ARD24283.1"/>
    </source>
</evidence>
<keyword evidence="6" id="KW-1185">Reference proteome</keyword>
<evidence type="ECO:0000256" key="1">
    <source>
        <dbReference type="ARBA" id="ARBA00009175"/>
    </source>
</evidence>
<dbReference type="NCBIfam" id="TIGR01256">
    <property type="entry name" value="modA"/>
    <property type="match status" value="1"/>
</dbReference>
<dbReference type="PIRSF" id="PIRSF004846">
    <property type="entry name" value="ModA"/>
    <property type="match status" value="1"/>
</dbReference>
<protein>
    <submittedName>
        <fullName evidence="5">Molybdate ABC transporter substrate-binding protein</fullName>
    </submittedName>
</protein>
<evidence type="ECO:0000313" key="6">
    <source>
        <dbReference type="Proteomes" id="UP000191820"/>
    </source>
</evidence>
<dbReference type="PANTHER" id="PTHR30632">
    <property type="entry name" value="MOLYBDATE-BINDING PERIPLASMIC PROTEIN"/>
    <property type="match status" value="1"/>
</dbReference>
<evidence type="ECO:0000256" key="4">
    <source>
        <dbReference type="SAM" id="MobiDB-lite"/>
    </source>
</evidence>
<dbReference type="SUPFAM" id="SSF53850">
    <property type="entry name" value="Periplasmic binding protein-like II"/>
    <property type="match status" value="1"/>
</dbReference>
<dbReference type="CDD" id="cd13539">
    <property type="entry name" value="PBP2_AvModA"/>
    <property type="match status" value="1"/>
</dbReference>
<dbReference type="InterPro" id="IPR050682">
    <property type="entry name" value="ModA/WtpA"/>
</dbReference>
<proteinExistence type="inferred from homology"/>
<evidence type="ECO:0000256" key="2">
    <source>
        <dbReference type="ARBA" id="ARBA00022723"/>
    </source>
</evidence>
<organism evidence="5 6">
    <name type="scientific">Shewanella japonica</name>
    <dbReference type="NCBI Taxonomy" id="93973"/>
    <lineage>
        <taxon>Bacteria</taxon>
        <taxon>Pseudomonadati</taxon>
        <taxon>Pseudomonadota</taxon>
        <taxon>Gammaproteobacteria</taxon>
        <taxon>Alteromonadales</taxon>
        <taxon>Shewanellaceae</taxon>
        <taxon>Shewanella</taxon>
    </lineage>
</organism>
<dbReference type="InterPro" id="IPR044084">
    <property type="entry name" value="AvModA-like_subst-bd"/>
</dbReference>
<dbReference type="RefSeq" id="WP_080917198.1">
    <property type="nucleotide sequence ID" value="NZ_CP020472.1"/>
</dbReference>
<gene>
    <name evidence="5" type="ORF">SJ2017_4055</name>
</gene>
<evidence type="ECO:0000256" key="3">
    <source>
        <dbReference type="ARBA" id="ARBA00022729"/>
    </source>
</evidence>
<sequence>MTVSCRLSQGIQALVLSGVIGLMTLMSFSAQAAKPPAIAAASNVKFALDEIVANFTAETGLKLRVSYGSSGNFVAQIQHGAPFEMLLSADEFYVQQLHKVGKTDSDGDIYAIGKLALVAPNNSSLNLDPQLAGLEAAIEQGEIKRFVIANPAHAPYGERAQALLTNKGLWEALQSTIIMGENVSQAAQFALSGSAQGGIVALSLASAPQFSKMGRYVEIPQSLYKPINQRMVMTPKAGDTTKAFYEYMKSSAAHDVLENYGFGFPDSLTDKHHLHQPKLRAPQPRQQVAEE</sequence>
<dbReference type="PANTHER" id="PTHR30632:SF14">
    <property type="entry name" value="TUNGSTATE_MOLYBDATE_CHROMATE-BINDING PROTEIN MODA"/>
    <property type="match status" value="1"/>
</dbReference>
<comment type="similarity">
    <text evidence="1">Belongs to the bacterial solute-binding protein ModA family.</text>
</comment>
<keyword evidence="3" id="KW-0732">Signal</keyword>
<name>A0ABN4YKZ7_9GAMM</name>
<dbReference type="Pfam" id="PF13531">
    <property type="entry name" value="SBP_bac_11"/>
    <property type="match status" value="1"/>
</dbReference>